<evidence type="ECO:0000313" key="10">
    <source>
        <dbReference type="Proteomes" id="UP000193218"/>
    </source>
</evidence>
<dbReference type="SMART" id="SM00983">
    <property type="entry name" value="TPK_B1_binding"/>
    <property type="match status" value="1"/>
</dbReference>
<comment type="pathway">
    <text evidence="1 7">Cofactor biosynthesis; thiamine diphosphate biosynthesis; thiamine diphosphate from thiamine: step 1/1.</text>
</comment>
<dbReference type="Gene3D" id="2.60.120.320">
    <property type="entry name" value="Thiamin pyrophosphokinase, thiamin-binding domain"/>
    <property type="match status" value="1"/>
</dbReference>
<evidence type="ECO:0000256" key="5">
    <source>
        <dbReference type="ARBA" id="ARBA00022777"/>
    </source>
</evidence>
<dbReference type="EC" id="2.7.6.2" evidence="7"/>
<dbReference type="GeneID" id="33554893"/>
<dbReference type="PANTHER" id="PTHR13622">
    <property type="entry name" value="THIAMIN PYROPHOSPHOKINASE"/>
    <property type="match status" value="1"/>
</dbReference>
<dbReference type="GO" id="GO:0009229">
    <property type="term" value="P:thiamine diphosphate biosynthetic process"/>
    <property type="evidence" value="ECO:0007669"/>
    <property type="project" value="UniProtKB-UniRule"/>
</dbReference>
<dbReference type="SUPFAM" id="SSF63862">
    <property type="entry name" value="Thiamin pyrophosphokinase, substrate-binding domain"/>
    <property type="match status" value="1"/>
</dbReference>
<dbReference type="Pfam" id="PF04265">
    <property type="entry name" value="TPK_B1_binding"/>
    <property type="match status" value="1"/>
</dbReference>
<dbReference type="PANTHER" id="PTHR13622:SF8">
    <property type="entry name" value="THIAMIN PYROPHOSPHOKINASE 1"/>
    <property type="match status" value="1"/>
</dbReference>
<name>A0A1Y1UUE6_9TREE</name>
<dbReference type="InterPro" id="IPR007371">
    <property type="entry name" value="TPK_catalytic"/>
</dbReference>
<evidence type="ECO:0000256" key="4">
    <source>
        <dbReference type="ARBA" id="ARBA00022741"/>
    </source>
</evidence>
<comment type="similarity">
    <text evidence="2 7">Belongs to the thiamine pyrophosphokinase family.</text>
</comment>
<reference evidence="9 10" key="1">
    <citation type="submission" date="2017-03" db="EMBL/GenBank/DDBJ databases">
        <title>Widespread Adenine N6-methylation of Active Genes in Fungi.</title>
        <authorList>
            <consortium name="DOE Joint Genome Institute"/>
            <person name="Mondo S.J."/>
            <person name="Dannebaum R.O."/>
            <person name="Kuo R.C."/>
            <person name="Louie K.B."/>
            <person name="Bewick A.J."/>
            <person name="Labutti K."/>
            <person name="Haridas S."/>
            <person name="Kuo A."/>
            <person name="Salamov A."/>
            <person name="Ahrendt S.R."/>
            <person name="Lau R."/>
            <person name="Bowen B.P."/>
            <person name="Lipzen A."/>
            <person name="Sullivan W."/>
            <person name="Andreopoulos W.B."/>
            <person name="Clum A."/>
            <person name="Lindquist E."/>
            <person name="Daum C."/>
            <person name="Northen T.R."/>
            <person name="Ramamoorthy G."/>
            <person name="Schmitz R.J."/>
            <person name="Gryganskyi A."/>
            <person name="Culley D."/>
            <person name="Magnuson J."/>
            <person name="James T.Y."/>
            <person name="O'Malley M.A."/>
            <person name="Stajich J.E."/>
            <person name="Spatafora J.W."/>
            <person name="Visel A."/>
            <person name="Grigoriev I.V."/>
        </authorList>
    </citation>
    <scope>NUCLEOTIDE SEQUENCE [LARGE SCALE GENOMIC DNA]</scope>
    <source>
        <strain evidence="9 10">NRRL Y-17943</strain>
    </source>
</reference>
<sequence length="294" mass="32548">MDFESIAKRHAAQDPNVLLWSCTDLLSNKGSRKNRYAMIILNQPITRKDVFVRAWAASEVRLCADGGANRLYDLWGPSQSSKYLPDMVKGDLDSLRPEVESFYASKGVTIKHDSDQYSTDLMKCMEEVENIERASGRRYSLVFIGGLSGRVDQTVHTMHILHKLRKTRPLTFVLSCESLAWTLDAGSHLIDIDHSTMGQTCGILPVGVDSATVKTKGLKWDLDWATSLDTSVSTSNHLLPSEPVVQVQTSRPLLWCVEIKPNLDAAPVPAVRDVKSPVGVSEFGTGRVSRVGTY</sequence>
<dbReference type="AlphaFoldDB" id="A0A1Y1UUE6"/>
<keyword evidence="4 7" id="KW-0547">Nucleotide-binding</keyword>
<dbReference type="GO" id="GO:0004788">
    <property type="term" value="F:thiamine diphosphokinase activity"/>
    <property type="evidence" value="ECO:0007669"/>
    <property type="project" value="UniProtKB-UniRule"/>
</dbReference>
<dbReference type="OrthoDB" id="25149at2759"/>
<dbReference type="SUPFAM" id="SSF63999">
    <property type="entry name" value="Thiamin pyrophosphokinase, catalytic domain"/>
    <property type="match status" value="1"/>
</dbReference>
<comment type="catalytic activity">
    <reaction evidence="7">
        <text>thiamine + ATP = thiamine diphosphate + AMP + H(+)</text>
        <dbReference type="Rhea" id="RHEA:11576"/>
        <dbReference type="ChEBI" id="CHEBI:15378"/>
        <dbReference type="ChEBI" id="CHEBI:18385"/>
        <dbReference type="ChEBI" id="CHEBI:30616"/>
        <dbReference type="ChEBI" id="CHEBI:58937"/>
        <dbReference type="ChEBI" id="CHEBI:456215"/>
    </reaction>
</comment>
<dbReference type="PIRSF" id="PIRSF031057">
    <property type="entry name" value="Thiamin_pyrophosphokinase"/>
    <property type="match status" value="1"/>
</dbReference>
<accession>A0A1Y1UUE6</accession>
<dbReference type="GO" id="GO:0016301">
    <property type="term" value="F:kinase activity"/>
    <property type="evidence" value="ECO:0007669"/>
    <property type="project" value="UniProtKB-UniRule"/>
</dbReference>
<dbReference type="InterPro" id="IPR006282">
    <property type="entry name" value="Thi_PPkinase"/>
</dbReference>
<feature type="domain" description="Thiamin pyrophosphokinase thiamin-binding" evidence="8">
    <location>
        <begin position="186"/>
        <end position="253"/>
    </location>
</feature>
<dbReference type="Pfam" id="PF04263">
    <property type="entry name" value="TPK_catalytic"/>
    <property type="match status" value="1"/>
</dbReference>
<dbReference type="Proteomes" id="UP000193218">
    <property type="component" value="Unassembled WGS sequence"/>
</dbReference>
<evidence type="ECO:0000256" key="3">
    <source>
        <dbReference type="ARBA" id="ARBA00022679"/>
    </source>
</evidence>
<dbReference type="EMBL" id="NBSH01000001">
    <property type="protein sequence ID" value="ORX41277.1"/>
    <property type="molecule type" value="Genomic_DNA"/>
</dbReference>
<organism evidence="9 10">
    <name type="scientific">Kockovaella imperatae</name>
    <dbReference type="NCBI Taxonomy" id="4999"/>
    <lineage>
        <taxon>Eukaryota</taxon>
        <taxon>Fungi</taxon>
        <taxon>Dikarya</taxon>
        <taxon>Basidiomycota</taxon>
        <taxon>Agaricomycotina</taxon>
        <taxon>Tremellomycetes</taxon>
        <taxon>Tremellales</taxon>
        <taxon>Cuniculitremaceae</taxon>
        <taxon>Kockovaella</taxon>
    </lineage>
</organism>
<dbReference type="GO" id="GO:0030975">
    <property type="term" value="F:thiamine binding"/>
    <property type="evidence" value="ECO:0007669"/>
    <property type="project" value="UniProtKB-UniRule"/>
</dbReference>
<evidence type="ECO:0000259" key="8">
    <source>
        <dbReference type="SMART" id="SM00983"/>
    </source>
</evidence>
<gene>
    <name evidence="9" type="ORF">BD324DRAFT_574754</name>
</gene>
<dbReference type="GO" id="GO:0005524">
    <property type="term" value="F:ATP binding"/>
    <property type="evidence" value="ECO:0007669"/>
    <property type="project" value="UniProtKB-UniRule"/>
</dbReference>
<dbReference type="InterPro" id="IPR036759">
    <property type="entry name" value="TPK_catalytic_sf"/>
</dbReference>
<keyword evidence="6 7" id="KW-0067">ATP-binding</keyword>
<evidence type="ECO:0000256" key="7">
    <source>
        <dbReference type="PIRNR" id="PIRNR031057"/>
    </source>
</evidence>
<dbReference type="RefSeq" id="XP_021874956.1">
    <property type="nucleotide sequence ID" value="XM_022013085.1"/>
</dbReference>
<protein>
    <recommendedName>
        <fullName evidence="7">Thiamine pyrophosphokinase</fullName>
        <ecNumber evidence="7">2.7.6.2</ecNumber>
    </recommendedName>
</protein>
<keyword evidence="10" id="KW-1185">Reference proteome</keyword>
<dbReference type="InterPro" id="IPR016966">
    <property type="entry name" value="Thiamin_pyrophosphokinase_euk"/>
</dbReference>
<dbReference type="InParanoid" id="A0A1Y1UUE6"/>
<evidence type="ECO:0000256" key="6">
    <source>
        <dbReference type="ARBA" id="ARBA00022840"/>
    </source>
</evidence>
<proteinExistence type="inferred from homology"/>
<evidence type="ECO:0000313" key="9">
    <source>
        <dbReference type="EMBL" id="ORX41277.1"/>
    </source>
</evidence>
<comment type="caution">
    <text evidence="9">The sequence shown here is derived from an EMBL/GenBank/DDBJ whole genome shotgun (WGS) entry which is preliminary data.</text>
</comment>
<evidence type="ECO:0000256" key="2">
    <source>
        <dbReference type="ARBA" id="ARBA00006785"/>
    </source>
</evidence>
<dbReference type="STRING" id="4999.A0A1Y1UUE6"/>
<dbReference type="FunFam" id="2.60.120.320:FF:000001">
    <property type="entry name" value="Thiamine pyrophosphokinase"/>
    <property type="match status" value="1"/>
</dbReference>
<keyword evidence="5 7" id="KW-0418">Kinase</keyword>
<dbReference type="InterPro" id="IPR036371">
    <property type="entry name" value="TPK_B1-bd_sf"/>
</dbReference>
<dbReference type="GO" id="GO:0006772">
    <property type="term" value="P:thiamine metabolic process"/>
    <property type="evidence" value="ECO:0007669"/>
    <property type="project" value="InterPro"/>
</dbReference>
<dbReference type="InterPro" id="IPR007373">
    <property type="entry name" value="Thiamin_PyroPKinase_B1-bd"/>
</dbReference>
<dbReference type="UniPathway" id="UPA00060">
    <property type="reaction ID" value="UER00597"/>
</dbReference>
<dbReference type="CDD" id="cd07995">
    <property type="entry name" value="TPK"/>
    <property type="match status" value="1"/>
</dbReference>
<dbReference type="NCBIfam" id="TIGR01378">
    <property type="entry name" value="thi_PPkinase"/>
    <property type="match status" value="1"/>
</dbReference>
<keyword evidence="3 7" id="KW-0808">Transferase</keyword>
<dbReference type="Gene3D" id="3.40.50.10240">
    <property type="entry name" value="Thiamin pyrophosphokinase, catalytic domain"/>
    <property type="match status" value="1"/>
</dbReference>
<evidence type="ECO:0000256" key="1">
    <source>
        <dbReference type="ARBA" id="ARBA00005078"/>
    </source>
</evidence>